<organism evidence="2 3">
    <name type="scientific">Priestia megaterium</name>
    <name type="common">Bacillus megaterium</name>
    <dbReference type="NCBI Taxonomy" id="1404"/>
    <lineage>
        <taxon>Bacteria</taxon>
        <taxon>Bacillati</taxon>
        <taxon>Bacillota</taxon>
        <taxon>Bacilli</taxon>
        <taxon>Bacillales</taxon>
        <taxon>Bacillaceae</taxon>
        <taxon>Priestia</taxon>
    </lineage>
</organism>
<keyword evidence="1" id="KW-1133">Transmembrane helix</keyword>
<protein>
    <recommendedName>
        <fullName evidence="4">Zinc ribbon domain-containing protein</fullName>
    </recommendedName>
</protein>
<feature type="transmembrane region" description="Helical" evidence="1">
    <location>
        <begin position="259"/>
        <end position="277"/>
    </location>
</feature>
<dbReference type="Proteomes" id="UP000253834">
    <property type="component" value="Chromosome"/>
</dbReference>
<evidence type="ECO:0000313" key="2">
    <source>
        <dbReference type="EMBL" id="AXI27985.1"/>
    </source>
</evidence>
<feature type="transmembrane region" description="Helical" evidence="1">
    <location>
        <begin position="95"/>
        <end position="117"/>
    </location>
</feature>
<sequence length="301" mass="32945">MQCLNCGHLNEGGKFCVKCGAKLGEESTANQVAATNESQLSNTYAQSQQSAVSQPAQPNQHVENAKHISKLYLGYFMQGIKNPTAVAQEVRGEQFINGLITLFLYAISIPLMLFFGWEVIVDKFITAMKEGTLGVWDTLHDFGLGDFDAKSLEDYMDLSFVDIVIKNSFYLLLGLAVIGLVAFAMVKLSKQTISLQDFFARFGTFLIVPTAIFLLGVVLAIIKSELFLYFVLLGLLGLFIAVPLTIASFKKNSFGGIDGLYGALVTYIAMVIVLYMVGGSMLDEMKEIIGYAVGDAIKDSW</sequence>
<evidence type="ECO:0000256" key="1">
    <source>
        <dbReference type="SAM" id="Phobius"/>
    </source>
</evidence>
<accession>A0AA86I021</accession>
<evidence type="ECO:0008006" key="4">
    <source>
        <dbReference type="Google" id="ProtNLM"/>
    </source>
</evidence>
<keyword evidence="1" id="KW-0472">Membrane</keyword>
<dbReference type="AlphaFoldDB" id="A0AA86I021"/>
<name>A0AA86I021_PRIMG</name>
<feature type="transmembrane region" description="Helical" evidence="1">
    <location>
        <begin position="227"/>
        <end position="247"/>
    </location>
</feature>
<gene>
    <name evidence="2" type="ORF">CIB87_02765</name>
</gene>
<reference evidence="2 3" key="1">
    <citation type="submission" date="2017-07" db="EMBL/GenBank/DDBJ databases">
        <title>Isolation and development of strain Bacillus megaterium SR7 for enhanced growth and metabolite production under supercritical carbon dioxide.</title>
        <authorList>
            <person name="Freedman A.J.E."/>
            <person name="Peet K.C."/>
            <person name="Boock J.T."/>
            <person name="Penn K."/>
            <person name="Prather K.L.J."/>
            <person name="Thompson J.R."/>
        </authorList>
    </citation>
    <scope>NUCLEOTIDE SEQUENCE [LARGE SCALE GENOMIC DNA]</scope>
    <source>
        <strain evidence="2 3">SR7</strain>
    </source>
</reference>
<feature type="transmembrane region" description="Helical" evidence="1">
    <location>
        <begin position="198"/>
        <end position="221"/>
    </location>
</feature>
<proteinExistence type="predicted"/>
<dbReference type="EMBL" id="CP022674">
    <property type="protein sequence ID" value="AXI27985.1"/>
    <property type="molecule type" value="Genomic_DNA"/>
</dbReference>
<evidence type="ECO:0000313" key="3">
    <source>
        <dbReference type="Proteomes" id="UP000253834"/>
    </source>
</evidence>
<keyword evidence="1" id="KW-0812">Transmembrane</keyword>
<feature type="transmembrane region" description="Helical" evidence="1">
    <location>
        <begin position="168"/>
        <end position="186"/>
    </location>
</feature>